<dbReference type="Pfam" id="PF08486">
    <property type="entry name" value="SpoIID"/>
    <property type="match status" value="1"/>
</dbReference>
<dbReference type="GO" id="GO:0030435">
    <property type="term" value="P:sporulation resulting in formation of a cellular spore"/>
    <property type="evidence" value="ECO:0007669"/>
    <property type="project" value="InterPro"/>
</dbReference>
<feature type="domain" description="Sporulation stage II protein D amidase enhancer LytB N-terminal" evidence="1">
    <location>
        <begin position="124"/>
        <end position="214"/>
    </location>
</feature>
<dbReference type="InterPro" id="IPR051922">
    <property type="entry name" value="Bact_Sporulation_Assoc"/>
</dbReference>
<dbReference type="KEGG" id="oxy:HCG48_10965"/>
<dbReference type="RefSeq" id="WP_168569200.1">
    <property type="nucleotide sequence ID" value="NZ_CP051167.1"/>
</dbReference>
<dbReference type="AlphaFoldDB" id="A0A6H1TXA0"/>
<evidence type="ECO:0000313" key="2">
    <source>
        <dbReference type="EMBL" id="QIZ71045.1"/>
    </source>
</evidence>
<evidence type="ECO:0000259" key="1">
    <source>
        <dbReference type="Pfam" id="PF08486"/>
    </source>
</evidence>
<accession>A0A6H1TXA0</accession>
<dbReference type="NCBIfam" id="TIGR02669">
    <property type="entry name" value="SpoIID_LytB"/>
    <property type="match status" value="1"/>
</dbReference>
<protein>
    <submittedName>
        <fullName evidence="2">SpoIID/LytB domain-containing protein</fullName>
    </submittedName>
</protein>
<evidence type="ECO:0000313" key="3">
    <source>
        <dbReference type="Proteomes" id="UP000500857"/>
    </source>
</evidence>
<sequence length="392" mass="43109">MAHNLLFPVKKFRVKLKFLWWMWLAIGLMMAAPAQASLLLKVAIEENVDRVKVGSSTPAMVRDSNGRNLGQLDAMRSFYAQSNGAGISLQQWQGNSITIDPENDGYVYIGDRWYRGHTILVPTDGGLTAVNAVDLEEYLYSVVGAEMSPSWPSEALKAQAVAARSYVLYQRQHRGNAVYDVGDDTYWQVYSGLEKEATTTHKAVQETAGQVLTHDGQIIEAVFHSSSGGHTENVEDVWSETRPYLRGVPDFDAGAPVYEWKESFSSSQLSGLISGVGNVLSLNVEAMTPQGRVVRIRAIGDAGERSLDGEAFRQALDLRSARFTVLPQYGSATSKENANAIPTGFLLDGRGFGHGIGMSQWGAYHLAHQGANYQQILLHYYQNSSLAKIKVE</sequence>
<dbReference type="InterPro" id="IPR013693">
    <property type="entry name" value="SpoIID/LytB_N"/>
</dbReference>
<reference evidence="2 3" key="1">
    <citation type="submission" date="2020-04" db="EMBL/GenBank/DDBJ databases">
        <authorList>
            <person name="Basu S."/>
            <person name="Maruthanayagam V."/>
            <person name="Chakraborty S."/>
            <person name="Pramanik A."/>
            <person name="Mukherjee J."/>
            <person name="Brink B."/>
        </authorList>
    </citation>
    <scope>NUCLEOTIDE SEQUENCE [LARGE SCALE GENOMIC DNA]</scope>
    <source>
        <strain evidence="2 3">AP17</strain>
    </source>
</reference>
<dbReference type="GO" id="GO:0030288">
    <property type="term" value="C:outer membrane-bounded periplasmic space"/>
    <property type="evidence" value="ECO:0007669"/>
    <property type="project" value="TreeGrafter"/>
</dbReference>
<dbReference type="InterPro" id="IPR013486">
    <property type="entry name" value="SpoIID/LytB"/>
</dbReference>
<name>A0A6H1TXA0_9CYAN</name>
<keyword evidence="3" id="KW-1185">Reference proteome</keyword>
<gene>
    <name evidence="2" type="ORF">HCG48_10965</name>
</gene>
<organism evidence="2 3">
    <name type="scientific">Oxynema aestuarii AP17</name>
    <dbReference type="NCBI Taxonomy" id="2064643"/>
    <lineage>
        <taxon>Bacteria</taxon>
        <taxon>Bacillati</taxon>
        <taxon>Cyanobacteriota</taxon>
        <taxon>Cyanophyceae</taxon>
        <taxon>Oscillatoriophycideae</taxon>
        <taxon>Oscillatoriales</taxon>
        <taxon>Oscillatoriaceae</taxon>
        <taxon>Oxynema</taxon>
        <taxon>Oxynema aestuarii</taxon>
    </lineage>
</organism>
<dbReference type="PANTHER" id="PTHR30032:SF4">
    <property type="entry name" value="AMIDASE ENHANCER"/>
    <property type="match status" value="1"/>
</dbReference>
<dbReference type="Proteomes" id="UP000500857">
    <property type="component" value="Chromosome"/>
</dbReference>
<proteinExistence type="predicted"/>
<dbReference type="EMBL" id="CP051167">
    <property type="protein sequence ID" value="QIZ71045.1"/>
    <property type="molecule type" value="Genomic_DNA"/>
</dbReference>
<dbReference type="PANTHER" id="PTHR30032">
    <property type="entry name" value="N-ACETYLMURAMOYL-L-ALANINE AMIDASE-RELATED"/>
    <property type="match status" value="1"/>
</dbReference>